<evidence type="ECO:0000313" key="3">
    <source>
        <dbReference type="EMBL" id="PTB39577.1"/>
    </source>
</evidence>
<reference evidence="3 4" key="1">
    <citation type="submission" date="2016-07" db="EMBL/GenBank/DDBJ databases">
        <title>Multiple horizontal gene transfer events from other fungi enriched the ability of initially mycotrophic Trichoderma (Ascomycota) to feed on dead plant biomass.</title>
        <authorList>
            <consortium name="DOE Joint Genome Institute"/>
            <person name="Aerts A."/>
            <person name="Atanasova L."/>
            <person name="Chenthamara K."/>
            <person name="Zhang J."/>
            <person name="Grujic M."/>
            <person name="Henrissat B."/>
            <person name="Kuo A."/>
            <person name="Salamov A."/>
            <person name="Lipzen A."/>
            <person name="Labutti K."/>
            <person name="Barry K."/>
            <person name="Miao Y."/>
            <person name="Rahimi M.J."/>
            <person name="Shen Q."/>
            <person name="Grigoriev I.V."/>
            <person name="Kubicek C.P."/>
            <person name="Druzhinina I.S."/>
        </authorList>
    </citation>
    <scope>NUCLEOTIDE SEQUENCE [LARGE SCALE GENOMIC DNA]</scope>
    <source>
        <strain evidence="3 4">CBS 433.97</strain>
    </source>
</reference>
<keyword evidence="2" id="KW-0812">Transmembrane</keyword>
<evidence type="ECO:0000313" key="4">
    <source>
        <dbReference type="Proteomes" id="UP000240493"/>
    </source>
</evidence>
<evidence type="ECO:0000256" key="2">
    <source>
        <dbReference type="SAM" id="Phobius"/>
    </source>
</evidence>
<gene>
    <name evidence="3" type="ORF">M441DRAFT_440455</name>
</gene>
<proteinExistence type="predicted"/>
<dbReference type="EMBL" id="KZ679264">
    <property type="protein sequence ID" value="PTB39577.1"/>
    <property type="molecule type" value="Genomic_DNA"/>
</dbReference>
<protein>
    <submittedName>
        <fullName evidence="3">Uncharacterized protein</fullName>
    </submittedName>
</protein>
<accession>A0A2T3Z453</accession>
<evidence type="ECO:0000256" key="1">
    <source>
        <dbReference type="SAM" id="MobiDB-lite"/>
    </source>
</evidence>
<feature type="region of interest" description="Disordered" evidence="1">
    <location>
        <begin position="1"/>
        <end position="21"/>
    </location>
</feature>
<name>A0A2T3Z453_TRIA4</name>
<keyword evidence="4" id="KW-1185">Reference proteome</keyword>
<sequence>MQRHCLRRSPVSISCSSSSEHDRCCNRADTSSPQLGQVAVPVLQTTAEREGPRHPPLWLQPRARLRWTERSQWLFLALPAALLVALALALRWPMRCTALCTALCSPPPLPYIQTQHHPVARFSLPHSSPSQPSHFALRRSVRAIPPVGRGRVSVDWNCDRMYRIVESLSPP</sequence>
<organism evidence="3 4">
    <name type="scientific">Trichoderma asperellum (strain ATCC 204424 / CBS 433.97 / NBRC 101777)</name>
    <dbReference type="NCBI Taxonomy" id="1042311"/>
    <lineage>
        <taxon>Eukaryota</taxon>
        <taxon>Fungi</taxon>
        <taxon>Dikarya</taxon>
        <taxon>Ascomycota</taxon>
        <taxon>Pezizomycotina</taxon>
        <taxon>Sordariomycetes</taxon>
        <taxon>Hypocreomycetidae</taxon>
        <taxon>Hypocreales</taxon>
        <taxon>Hypocreaceae</taxon>
        <taxon>Trichoderma</taxon>
    </lineage>
</organism>
<keyword evidence="2" id="KW-1133">Transmembrane helix</keyword>
<keyword evidence="2" id="KW-0472">Membrane</keyword>
<feature type="compositionally biased region" description="Low complexity" evidence="1">
    <location>
        <begin position="9"/>
        <end position="18"/>
    </location>
</feature>
<feature type="transmembrane region" description="Helical" evidence="2">
    <location>
        <begin position="73"/>
        <end position="94"/>
    </location>
</feature>
<dbReference type="Proteomes" id="UP000240493">
    <property type="component" value="Unassembled WGS sequence"/>
</dbReference>
<dbReference type="AlphaFoldDB" id="A0A2T3Z453"/>